<gene>
    <name evidence="2" type="ORF">CGI_10012586</name>
</gene>
<evidence type="ECO:0000256" key="1">
    <source>
        <dbReference type="SAM" id="MobiDB-lite"/>
    </source>
</evidence>
<accession>K1Q4M9</accession>
<sequence length="161" mass="17602">MGKESEVLKDETKKEIVNESLQKNLNRHGENKEPEMEGPEVISTVFCISNEETGFAKSGVAKDSEEDHERLKVINQDPDPVLIKETVTRGNYGGGPQNRTKDGGFCWMVVIASFLSNFLFAGTRSSMGIIQAELEKTLEDGSAGLEWTGALVNAVPLLLGM</sequence>
<protein>
    <submittedName>
        <fullName evidence="2">Uncharacterized protein</fullName>
    </submittedName>
</protein>
<feature type="region of interest" description="Disordered" evidence="1">
    <location>
        <begin position="1"/>
        <end position="39"/>
    </location>
</feature>
<dbReference type="AlphaFoldDB" id="K1Q4M9"/>
<dbReference type="EMBL" id="JH817476">
    <property type="protein sequence ID" value="EKC26309.1"/>
    <property type="molecule type" value="Genomic_DNA"/>
</dbReference>
<name>K1Q4M9_MAGGI</name>
<dbReference type="InParanoid" id="K1Q4M9"/>
<reference evidence="2" key="1">
    <citation type="journal article" date="2012" name="Nature">
        <title>The oyster genome reveals stress adaptation and complexity of shell formation.</title>
        <authorList>
            <person name="Zhang G."/>
            <person name="Fang X."/>
            <person name="Guo X."/>
            <person name="Li L."/>
            <person name="Luo R."/>
            <person name="Xu F."/>
            <person name="Yang P."/>
            <person name="Zhang L."/>
            <person name="Wang X."/>
            <person name="Qi H."/>
            <person name="Xiong Z."/>
            <person name="Que H."/>
            <person name="Xie Y."/>
            <person name="Holland P.W."/>
            <person name="Paps J."/>
            <person name="Zhu Y."/>
            <person name="Wu F."/>
            <person name="Chen Y."/>
            <person name="Wang J."/>
            <person name="Peng C."/>
            <person name="Meng J."/>
            <person name="Yang L."/>
            <person name="Liu J."/>
            <person name="Wen B."/>
            <person name="Zhang N."/>
            <person name="Huang Z."/>
            <person name="Zhu Q."/>
            <person name="Feng Y."/>
            <person name="Mount A."/>
            <person name="Hedgecock D."/>
            <person name="Xu Z."/>
            <person name="Liu Y."/>
            <person name="Domazet-Loso T."/>
            <person name="Du Y."/>
            <person name="Sun X."/>
            <person name="Zhang S."/>
            <person name="Liu B."/>
            <person name="Cheng P."/>
            <person name="Jiang X."/>
            <person name="Li J."/>
            <person name="Fan D."/>
            <person name="Wang W."/>
            <person name="Fu W."/>
            <person name="Wang T."/>
            <person name="Wang B."/>
            <person name="Zhang J."/>
            <person name="Peng Z."/>
            <person name="Li Y."/>
            <person name="Li N."/>
            <person name="Wang J."/>
            <person name="Chen M."/>
            <person name="He Y."/>
            <person name="Tan F."/>
            <person name="Song X."/>
            <person name="Zheng Q."/>
            <person name="Huang R."/>
            <person name="Yang H."/>
            <person name="Du X."/>
            <person name="Chen L."/>
            <person name="Yang M."/>
            <person name="Gaffney P.M."/>
            <person name="Wang S."/>
            <person name="Luo L."/>
            <person name="She Z."/>
            <person name="Ming Y."/>
            <person name="Huang W."/>
            <person name="Zhang S."/>
            <person name="Huang B."/>
            <person name="Zhang Y."/>
            <person name="Qu T."/>
            <person name="Ni P."/>
            <person name="Miao G."/>
            <person name="Wang J."/>
            <person name="Wang Q."/>
            <person name="Steinberg C.E."/>
            <person name="Wang H."/>
            <person name="Li N."/>
            <person name="Qian L."/>
            <person name="Zhang G."/>
            <person name="Li Y."/>
            <person name="Yang H."/>
            <person name="Liu X."/>
            <person name="Wang J."/>
            <person name="Yin Y."/>
            <person name="Wang J."/>
        </authorList>
    </citation>
    <scope>NUCLEOTIDE SEQUENCE [LARGE SCALE GENOMIC DNA]</scope>
    <source>
        <strain evidence="2">05x7-T-G4-1.051#20</strain>
    </source>
</reference>
<proteinExistence type="predicted"/>
<organism evidence="2">
    <name type="scientific">Magallana gigas</name>
    <name type="common">Pacific oyster</name>
    <name type="synonym">Crassostrea gigas</name>
    <dbReference type="NCBI Taxonomy" id="29159"/>
    <lineage>
        <taxon>Eukaryota</taxon>
        <taxon>Metazoa</taxon>
        <taxon>Spiralia</taxon>
        <taxon>Lophotrochozoa</taxon>
        <taxon>Mollusca</taxon>
        <taxon>Bivalvia</taxon>
        <taxon>Autobranchia</taxon>
        <taxon>Pteriomorphia</taxon>
        <taxon>Ostreida</taxon>
        <taxon>Ostreoidea</taxon>
        <taxon>Ostreidae</taxon>
        <taxon>Magallana</taxon>
    </lineage>
</organism>
<dbReference type="HOGENOM" id="CLU_1645356_0_0_1"/>
<feature type="compositionally biased region" description="Basic and acidic residues" evidence="1">
    <location>
        <begin position="1"/>
        <end position="17"/>
    </location>
</feature>
<evidence type="ECO:0000313" key="2">
    <source>
        <dbReference type="EMBL" id="EKC26309.1"/>
    </source>
</evidence>